<protein>
    <submittedName>
        <fullName evidence="2">Uncharacterized protein</fullName>
    </submittedName>
</protein>
<keyword evidence="1" id="KW-1133">Transmembrane helix</keyword>
<name>A0A1G2F9W6_9BACT</name>
<evidence type="ECO:0000313" key="2">
    <source>
        <dbReference type="EMBL" id="OGZ34398.1"/>
    </source>
</evidence>
<dbReference type="Proteomes" id="UP000179099">
    <property type="component" value="Unassembled WGS sequence"/>
</dbReference>
<reference evidence="2 3" key="1">
    <citation type="journal article" date="2016" name="Nat. Commun.">
        <title>Thousands of microbial genomes shed light on interconnected biogeochemical processes in an aquifer system.</title>
        <authorList>
            <person name="Anantharaman K."/>
            <person name="Brown C.T."/>
            <person name="Hug L.A."/>
            <person name="Sharon I."/>
            <person name="Castelle C.J."/>
            <person name="Probst A.J."/>
            <person name="Thomas B.C."/>
            <person name="Singh A."/>
            <person name="Wilkins M.J."/>
            <person name="Karaoz U."/>
            <person name="Brodie E.L."/>
            <person name="Williams K.H."/>
            <person name="Hubbard S.S."/>
            <person name="Banfield J.F."/>
        </authorList>
    </citation>
    <scope>NUCLEOTIDE SEQUENCE [LARGE SCALE GENOMIC DNA]</scope>
</reference>
<proteinExistence type="predicted"/>
<keyword evidence="1" id="KW-0472">Membrane</keyword>
<accession>A0A1G2F9W6</accession>
<keyword evidence="1" id="KW-0812">Transmembrane</keyword>
<gene>
    <name evidence="2" type="ORF">A2Y98_02015</name>
</gene>
<dbReference type="AlphaFoldDB" id="A0A1G2F9W6"/>
<sequence>MKWFYRLFGFYPDVKFLILLLTLILLSIPEIIRYRIRPYLDEWTMNLIASAKSKKYRKKEARKMKKMFMFFIALAAVLLFSGEAAAQARTRDYRSYRGDHRGSSHRNHGFDGREYFYRSERFSRQYHYRRDYYSDSFSYRHHERWSRSYRYWAPHYYDYRYFHYYPRRIWISGYWDWQWTPCGWTRVWIPGCWQHVY</sequence>
<evidence type="ECO:0000256" key="1">
    <source>
        <dbReference type="SAM" id="Phobius"/>
    </source>
</evidence>
<comment type="caution">
    <text evidence="2">The sequence shown here is derived from an EMBL/GenBank/DDBJ whole genome shotgun (WGS) entry which is preliminary data.</text>
</comment>
<feature type="transmembrane region" description="Helical" evidence="1">
    <location>
        <begin position="67"/>
        <end position="86"/>
    </location>
</feature>
<dbReference type="EMBL" id="MHMW01000011">
    <property type="protein sequence ID" value="OGZ34398.1"/>
    <property type="molecule type" value="Genomic_DNA"/>
</dbReference>
<organism evidence="2 3">
    <name type="scientific">Candidatus Portnoybacteria bacterium RBG_19FT_COMBO_36_7</name>
    <dbReference type="NCBI Taxonomy" id="1801992"/>
    <lineage>
        <taxon>Bacteria</taxon>
        <taxon>Candidatus Portnoyibacteriota</taxon>
    </lineage>
</organism>
<feature type="transmembrane region" description="Helical" evidence="1">
    <location>
        <begin position="14"/>
        <end position="32"/>
    </location>
</feature>
<evidence type="ECO:0000313" key="3">
    <source>
        <dbReference type="Proteomes" id="UP000179099"/>
    </source>
</evidence>